<gene>
    <name evidence="1" type="ORF">BJY24_007187</name>
</gene>
<comment type="caution">
    <text evidence="1">The sequence shown here is derived from an EMBL/GenBank/DDBJ whole genome shotgun (WGS) entry which is preliminary data.</text>
</comment>
<proteinExistence type="predicted"/>
<evidence type="ECO:0000313" key="1">
    <source>
        <dbReference type="EMBL" id="MBB5918275.1"/>
    </source>
</evidence>
<dbReference type="AlphaFoldDB" id="A0A7W9PLB5"/>
<keyword evidence="2" id="KW-1185">Reference proteome</keyword>
<evidence type="ECO:0000313" key="2">
    <source>
        <dbReference type="Proteomes" id="UP000540412"/>
    </source>
</evidence>
<accession>A0A7W9PLB5</accession>
<reference evidence="1 2" key="1">
    <citation type="submission" date="2020-08" db="EMBL/GenBank/DDBJ databases">
        <title>Sequencing the genomes of 1000 actinobacteria strains.</title>
        <authorList>
            <person name="Klenk H.-P."/>
        </authorList>
    </citation>
    <scope>NUCLEOTIDE SEQUENCE [LARGE SCALE GENOMIC DNA]</scope>
    <source>
        <strain evidence="1 2">DSM 43582</strain>
    </source>
</reference>
<dbReference type="EMBL" id="JACHIT010000002">
    <property type="protein sequence ID" value="MBB5918275.1"/>
    <property type="molecule type" value="Genomic_DNA"/>
</dbReference>
<dbReference type="RefSeq" id="WP_157185421.1">
    <property type="nucleotide sequence ID" value="NZ_JACHIT010000002.1"/>
</dbReference>
<sequence>MGDILDVLHARCAEVAGEAILAGAEHPTLTLSTREVADLLNHIADLRRRFGDTDLAYRDLQDQHTALRRASDDATVALDRIRSTLERRTAHPEARARQACSIARYAAENLTAASLDVEGTAR</sequence>
<organism evidence="1 2">
    <name type="scientific">Nocardia transvalensis</name>
    <dbReference type="NCBI Taxonomy" id="37333"/>
    <lineage>
        <taxon>Bacteria</taxon>
        <taxon>Bacillati</taxon>
        <taxon>Actinomycetota</taxon>
        <taxon>Actinomycetes</taxon>
        <taxon>Mycobacteriales</taxon>
        <taxon>Nocardiaceae</taxon>
        <taxon>Nocardia</taxon>
    </lineage>
</organism>
<dbReference type="Proteomes" id="UP000540412">
    <property type="component" value="Unassembled WGS sequence"/>
</dbReference>
<protein>
    <submittedName>
        <fullName evidence="1">Uncharacterized protein</fullName>
    </submittedName>
</protein>
<name>A0A7W9PLB5_9NOCA</name>